<dbReference type="RefSeq" id="XP_009841597.1">
    <property type="nucleotide sequence ID" value="XM_009843295.1"/>
</dbReference>
<dbReference type="AlphaFoldDB" id="W4FN72"/>
<gene>
    <name evidence="1" type="ORF">H257_15264</name>
</gene>
<accession>W4FN72</accession>
<evidence type="ECO:0000313" key="1">
    <source>
        <dbReference type="EMBL" id="ETV68920.1"/>
    </source>
</evidence>
<dbReference type="EMBL" id="KI913181">
    <property type="protein sequence ID" value="ETV68920.1"/>
    <property type="molecule type" value="Genomic_DNA"/>
</dbReference>
<dbReference type="GeneID" id="20817260"/>
<dbReference type="OrthoDB" id="78491at2759"/>
<protein>
    <submittedName>
        <fullName evidence="1">Uncharacterized protein</fullName>
    </submittedName>
</protein>
<name>W4FN72_APHAT</name>
<organism evidence="1">
    <name type="scientific">Aphanomyces astaci</name>
    <name type="common">Crayfish plague agent</name>
    <dbReference type="NCBI Taxonomy" id="112090"/>
    <lineage>
        <taxon>Eukaryota</taxon>
        <taxon>Sar</taxon>
        <taxon>Stramenopiles</taxon>
        <taxon>Oomycota</taxon>
        <taxon>Saprolegniomycetes</taxon>
        <taxon>Saprolegniales</taxon>
        <taxon>Verrucalvaceae</taxon>
        <taxon>Aphanomyces</taxon>
    </lineage>
</organism>
<sequence>MDGDDTVEFHAMGLFDKETKFGLDPRWLRRNNNNLGYEHQLNQIKDVLKTHDTQHNLFPLAFYRHVKPPVSPPEKFRHRPEMVAGKKVPFTVAMATRGRHRMTRLGAIPEGENKDACRTCKRKPSRHPRMIRVGNSFKLIA</sequence>
<reference evidence="1" key="1">
    <citation type="submission" date="2013-12" db="EMBL/GenBank/DDBJ databases">
        <title>The Genome Sequence of Aphanomyces astaci APO3.</title>
        <authorList>
            <consortium name="The Broad Institute Genomics Platform"/>
            <person name="Russ C."/>
            <person name="Tyler B."/>
            <person name="van West P."/>
            <person name="Dieguez-Uribeondo J."/>
            <person name="Young S.K."/>
            <person name="Zeng Q."/>
            <person name="Gargeya S."/>
            <person name="Fitzgerald M."/>
            <person name="Abouelleil A."/>
            <person name="Alvarado L."/>
            <person name="Chapman S.B."/>
            <person name="Gainer-Dewar J."/>
            <person name="Goldberg J."/>
            <person name="Griggs A."/>
            <person name="Gujja S."/>
            <person name="Hansen M."/>
            <person name="Howarth C."/>
            <person name="Imamovic A."/>
            <person name="Ireland A."/>
            <person name="Larimer J."/>
            <person name="McCowan C."/>
            <person name="Murphy C."/>
            <person name="Pearson M."/>
            <person name="Poon T.W."/>
            <person name="Priest M."/>
            <person name="Roberts A."/>
            <person name="Saif S."/>
            <person name="Shea T."/>
            <person name="Sykes S."/>
            <person name="Wortman J."/>
            <person name="Nusbaum C."/>
            <person name="Birren B."/>
        </authorList>
    </citation>
    <scope>NUCLEOTIDE SEQUENCE [LARGE SCALE GENOMIC DNA]</scope>
    <source>
        <strain evidence="1">APO3</strain>
    </source>
</reference>
<dbReference type="VEuPathDB" id="FungiDB:H257_15264"/>
<proteinExistence type="predicted"/>